<dbReference type="Gene3D" id="3.40.50.720">
    <property type="entry name" value="NAD(P)-binding Rossmann-like Domain"/>
    <property type="match status" value="1"/>
</dbReference>
<accession>A0A318R2B6</accession>
<dbReference type="OrthoDB" id="9779041at2"/>
<evidence type="ECO:0000256" key="3">
    <source>
        <dbReference type="ARBA" id="ARBA00009263"/>
    </source>
</evidence>
<reference evidence="8 9" key="1">
    <citation type="journal article" date="2018" name="Appl. Environ. Microbiol.">
        <title>Genome rearrangement shapes Prochlorococcus ecological adaptation.</title>
        <authorList>
            <person name="Yan W."/>
            <person name="Wei S."/>
            <person name="Wang Q."/>
            <person name="Xiao X."/>
            <person name="Zeng Q."/>
            <person name="Jiao N."/>
            <person name="Zhang R."/>
        </authorList>
    </citation>
    <scope>NUCLEOTIDE SEQUENCE [LARGE SCALE GENOMIC DNA]</scope>
    <source>
        <strain evidence="8 9">XMU1408</strain>
    </source>
</reference>
<dbReference type="FunFam" id="3.40.50.720:FF:000924">
    <property type="entry name" value="GDP-mannose 4,6 dehydratase"/>
    <property type="match status" value="1"/>
</dbReference>
<evidence type="ECO:0000256" key="2">
    <source>
        <dbReference type="ARBA" id="ARBA00001937"/>
    </source>
</evidence>
<dbReference type="InterPro" id="IPR006368">
    <property type="entry name" value="GDP_Man_deHydtase"/>
</dbReference>
<evidence type="ECO:0000313" key="9">
    <source>
        <dbReference type="Proteomes" id="UP000247807"/>
    </source>
</evidence>
<organism evidence="8 9">
    <name type="scientific">Prochlorococcus marinus XMU1408</name>
    <dbReference type="NCBI Taxonomy" id="2213228"/>
    <lineage>
        <taxon>Bacteria</taxon>
        <taxon>Bacillati</taxon>
        <taxon>Cyanobacteriota</taxon>
        <taxon>Cyanophyceae</taxon>
        <taxon>Synechococcales</taxon>
        <taxon>Prochlorococcaceae</taxon>
        <taxon>Prochlorococcus</taxon>
    </lineage>
</organism>
<evidence type="ECO:0000259" key="7">
    <source>
        <dbReference type="Pfam" id="PF16363"/>
    </source>
</evidence>
<sequence>MEQNKSSFKTQLNSKTALVLGCNGQDGSLISLLLLKKGYRVIGFSRNSDNTRNNILKLGIDKDIDFISGDIRNIELISSIISQNKPNEIYNFAAQSSVGKSFEEPIETTQGIIQGTINILESVKNASLESKIFFAGSSEIFGDTEKGADISTVQNPQNPYGISKQTSFNLVKFYRNVHNLKCMTGVMFNHESRLRPQTFVTQKIIRAAKAIKEKNDLKLKLGNIEIIRDWGCASEYMEAVYLMTNAGQIKDHVICTGKATSLKTFISKVFSAYALNWEEHVEIDENLFRATEIMKNFGNPEQLSRDLGWKAKINIDLLINKMIH</sequence>
<comment type="catalytic activity">
    <reaction evidence="1">
        <text>GDP-alpha-D-mannose = GDP-4-dehydro-alpha-D-rhamnose + H2O</text>
        <dbReference type="Rhea" id="RHEA:23820"/>
        <dbReference type="ChEBI" id="CHEBI:15377"/>
        <dbReference type="ChEBI" id="CHEBI:57527"/>
        <dbReference type="ChEBI" id="CHEBI:57964"/>
        <dbReference type="EC" id="4.2.1.47"/>
    </reaction>
</comment>
<dbReference type="AlphaFoldDB" id="A0A318R2B6"/>
<dbReference type="PANTHER" id="PTHR43715:SF1">
    <property type="entry name" value="GDP-MANNOSE 4,6 DEHYDRATASE"/>
    <property type="match status" value="1"/>
</dbReference>
<proteinExistence type="inferred from homology"/>
<evidence type="ECO:0000256" key="4">
    <source>
        <dbReference type="ARBA" id="ARBA00011989"/>
    </source>
</evidence>
<dbReference type="Gene3D" id="3.90.25.10">
    <property type="entry name" value="UDP-galactose 4-epimerase, domain 1"/>
    <property type="match status" value="1"/>
</dbReference>
<comment type="caution">
    <text evidence="8">The sequence shown here is derived from an EMBL/GenBank/DDBJ whole genome shotgun (WGS) entry which is preliminary data.</text>
</comment>
<dbReference type="GO" id="GO:0008446">
    <property type="term" value="F:GDP-mannose 4,6-dehydratase activity"/>
    <property type="evidence" value="ECO:0007669"/>
    <property type="project" value="UniProtKB-EC"/>
</dbReference>
<gene>
    <name evidence="8" type="ORF">DNJ73_09175</name>
</gene>
<protein>
    <recommendedName>
        <fullName evidence="4">GDP-mannose 4,6-dehydratase</fullName>
        <ecNumber evidence="4">4.2.1.47</ecNumber>
    </recommendedName>
</protein>
<dbReference type="SUPFAM" id="SSF51735">
    <property type="entry name" value="NAD(P)-binding Rossmann-fold domains"/>
    <property type="match status" value="1"/>
</dbReference>
<dbReference type="GO" id="GO:0042351">
    <property type="term" value="P:'de novo' GDP-L-fucose biosynthetic process"/>
    <property type="evidence" value="ECO:0007669"/>
    <property type="project" value="TreeGrafter"/>
</dbReference>
<dbReference type="EMBL" id="QJUE01000006">
    <property type="protein sequence ID" value="PYE00704.1"/>
    <property type="molecule type" value="Genomic_DNA"/>
</dbReference>
<evidence type="ECO:0000256" key="6">
    <source>
        <dbReference type="ARBA" id="ARBA00059383"/>
    </source>
</evidence>
<comment type="function">
    <text evidence="6">Catalyzes the conversion of GDP-D-mannose to GDP-4-dehydro-6-deoxy-D-mannose.</text>
</comment>
<dbReference type="InterPro" id="IPR036291">
    <property type="entry name" value="NAD(P)-bd_dom_sf"/>
</dbReference>
<dbReference type="PANTHER" id="PTHR43715">
    <property type="entry name" value="GDP-MANNOSE 4,6-DEHYDRATASE"/>
    <property type="match status" value="1"/>
</dbReference>
<evidence type="ECO:0000256" key="5">
    <source>
        <dbReference type="ARBA" id="ARBA00023239"/>
    </source>
</evidence>
<comment type="cofactor">
    <cofactor evidence="2">
        <name>NADP(+)</name>
        <dbReference type="ChEBI" id="CHEBI:58349"/>
    </cofactor>
</comment>
<evidence type="ECO:0000313" key="8">
    <source>
        <dbReference type="EMBL" id="PYE00704.1"/>
    </source>
</evidence>
<evidence type="ECO:0000256" key="1">
    <source>
        <dbReference type="ARBA" id="ARBA00000188"/>
    </source>
</evidence>
<name>A0A318R2B6_PROMR</name>
<comment type="similarity">
    <text evidence="3">Belongs to the NAD(P)-dependent epimerase/dehydratase family. GDP-mannose 4,6-dehydratase subfamily.</text>
</comment>
<dbReference type="Pfam" id="PF16363">
    <property type="entry name" value="GDP_Man_Dehyd"/>
    <property type="match status" value="1"/>
</dbReference>
<dbReference type="Proteomes" id="UP000247807">
    <property type="component" value="Unassembled WGS sequence"/>
</dbReference>
<dbReference type="InterPro" id="IPR016040">
    <property type="entry name" value="NAD(P)-bd_dom"/>
</dbReference>
<keyword evidence="5" id="KW-0456">Lyase</keyword>
<feature type="domain" description="NAD(P)-binding" evidence="7">
    <location>
        <begin position="18"/>
        <end position="322"/>
    </location>
</feature>
<dbReference type="EC" id="4.2.1.47" evidence="4"/>